<dbReference type="EMBL" id="CM023481">
    <property type="protein sequence ID" value="KAH6947033.1"/>
    <property type="molecule type" value="Genomic_DNA"/>
</dbReference>
<comment type="caution">
    <text evidence="1">The sequence shown here is derived from an EMBL/GenBank/DDBJ whole genome shotgun (WGS) entry which is preliminary data.</text>
</comment>
<sequence length="70" mass="7749">MKSTKFDQSWASEHTQSSTTGFYPYFASPERKIFGSPPSDVRKVIPAPNNADTSIIHFKRPGVLGGYRAS</sequence>
<gene>
    <name evidence="1" type="ORF">HPB50_016818</name>
</gene>
<name>A0ACB7TJ93_HYAAI</name>
<dbReference type="Proteomes" id="UP000821845">
    <property type="component" value="Chromosome 1"/>
</dbReference>
<proteinExistence type="predicted"/>
<keyword evidence="2" id="KW-1185">Reference proteome</keyword>
<evidence type="ECO:0000313" key="2">
    <source>
        <dbReference type="Proteomes" id="UP000821845"/>
    </source>
</evidence>
<organism evidence="1 2">
    <name type="scientific">Hyalomma asiaticum</name>
    <name type="common">Tick</name>
    <dbReference type="NCBI Taxonomy" id="266040"/>
    <lineage>
        <taxon>Eukaryota</taxon>
        <taxon>Metazoa</taxon>
        <taxon>Ecdysozoa</taxon>
        <taxon>Arthropoda</taxon>
        <taxon>Chelicerata</taxon>
        <taxon>Arachnida</taxon>
        <taxon>Acari</taxon>
        <taxon>Parasitiformes</taxon>
        <taxon>Ixodida</taxon>
        <taxon>Ixodoidea</taxon>
        <taxon>Ixodidae</taxon>
        <taxon>Hyalomminae</taxon>
        <taxon>Hyalomma</taxon>
    </lineage>
</organism>
<protein>
    <submittedName>
        <fullName evidence="1">Uncharacterized protein</fullName>
    </submittedName>
</protein>
<reference evidence="1" key="1">
    <citation type="submission" date="2020-05" db="EMBL/GenBank/DDBJ databases">
        <title>Large-scale comparative analyses of tick genomes elucidate their genetic diversity and vector capacities.</title>
        <authorList>
            <person name="Jia N."/>
            <person name="Wang J."/>
            <person name="Shi W."/>
            <person name="Du L."/>
            <person name="Sun Y."/>
            <person name="Zhan W."/>
            <person name="Jiang J."/>
            <person name="Wang Q."/>
            <person name="Zhang B."/>
            <person name="Ji P."/>
            <person name="Sakyi L.B."/>
            <person name="Cui X."/>
            <person name="Yuan T."/>
            <person name="Jiang B."/>
            <person name="Yang W."/>
            <person name="Lam T.T.-Y."/>
            <person name="Chang Q."/>
            <person name="Ding S."/>
            <person name="Wang X."/>
            <person name="Zhu J."/>
            <person name="Ruan X."/>
            <person name="Zhao L."/>
            <person name="Wei J."/>
            <person name="Que T."/>
            <person name="Du C."/>
            <person name="Cheng J."/>
            <person name="Dai P."/>
            <person name="Han X."/>
            <person name="Huang E."/>
            <person name="Gao Y."/>
            <person name="Liu J."/>
            <person name="Shao H."/>
            <person name="Ye R."/>
            <person name="Li L."/>
            <person name="Wei W."/>
            <person name="Wang X."/>
            <person name="Wang C."/>
            <person name="Yang T."/>
            <person name="Huo Q."/>
            <person name="Li W."/>
            <person name="Guo W."/>
            <person name="Chen H."/>
            <person name="Zhou L."/>
            <person name="Ni X."/>
            <person name="Tian J."/>
            <person name="Zhou Y."/>
            <person name="Sheng Y."/>
            <person name="Liu T."/>
            <person name="Pan Y."/>
            <person name="Xia L."/>
            <person name="Li J."/>
            <person name="Zhao F."/>
            <person name="Cao W."/>
        </authorList>
    </citation>
    <scope>NUCLEOTIDE SEQUENCE</scope>
    <source>
        <strain evidence="1">Hyas-2018</strain>
    </source>
</reference>
<evidence type="ECO:0000313" key="1">
    <source>
        <dbReference type="EMBL" id="KAH6947033.1"/>
    </source>
</evidence>
<accession>A0ACB7TJ93</accession>